<dbReference type="PANTHER" id="PTHR22941:SF26">
    <property type="entry name" value="SERPENTINE RECEPTOR, CLASS H"/>
    <property type="match status" value="1"/>
</dbReference>
<feature type="transmembrane region" description="Helical" evidence="1">
    <location>
        <begin position="144"/>
        <end position="167"/>
    </location>
</feature>
<organism evidence="2 3">
    <name type="scientific">Steinernema carpocapsae</name>
    <name type="common">Entomopathogenic nematode</name>
    <dbReference type="NCBI Taxonomy" id="34508"/>
    <lineage>
        <taxon>Eukaryota</taxon>
        <taxon>Metazoa</taxon>
        <taxon>Ecdysozoa</taxon>
        <taxon>Nematoda</taxon>
        <taxon>Chromadorea</taxon>
        <taxon>Rhabditida</taxon>
        <taxon>Tylenchina</taxon>
        <taxon>Panagrolaimomorpha</taxon>
        <taxon>Strongyloidoidea</taxon>
        <taxon>Steinernematidae</taxon>
        <taxon>Steinernema</taxon>
    </lineage>
</organism>
<dbReference type="InterPro" id="IPR053220">
    <property type="entry name" value="Nematode_rcpt-like_serp_H"/>
</dbReference>
<keyword evidence="1" id="KW-1133">Transmembrane helix</keyword>
<reference evidence="2 3" key="2">
    <citation type="journal article" date="2019" name="G3 (Bethesda)">
        <title>Hybrid Assembly of the Genome of the Entomopathogenic Nematode Steinernema carpocapsae Identifies the X-Chromosome.</title>
        <authorList>
            <person name="Serra L."/>
            <person name="Macchietto M."/>
            <person name="Macias-Munoz A."/>
            <person name="McGill C.J."/>
            <person name="Rodriguez I.M."/>
            <person name="Rodriguez B."/>
            <person name="Murad R."/>
            <person name="Mortazavi A."/>
        </authorList>
    </citation>
    <scope>NUCLEOTIDE SEQUENCE [LARGE SCALE GENOMIC DNA]</scope>
    <source>
        <strain evidence="2 3">ALL</strain>
    </source>
</reference>
<feature type="transmembrane region" description="Helical" evidence="1">
    <location>
        <begin position="70"/>
        <end position="88"/>
    </location>
</feature>
<dbReference type="Pfam" id="PF10318">
    <property type="entry name" value="7TM_GPCR_Srh"/>
    <property type="match status" value="1"/>
</dbReference>
<dbReference type="AlphaFoldDB" id="A0A4V6A0P8"/>
<keyword evidence="3" id="KW-1185">Reference proteome</keyword>
<evidence type="ECO:0000313" key="3">
    <source>
        <dbReference type="Proteomes" id="UP000298663"/>
    </source>
</evidence>
<comment type="caution">
    <text evidence="2">The sequence shown here is derived from an EMBL/GenBank/DDBJ whole genome shotgun (WGS) entry which is preliminary data.</text>
</comment>
<keyword evidence="1" id="KW-0812">Transmembrane</keyword>
<proteinExistence type="predicted"/>
<sequence>MAECCSTAIGLLSLSVFSRFPSRRCGREFLILAVLRMTCLVFPLCNSYAPSSACSMVDWYQNLYNRALDVTAIIHIPLKLFTIGIVFFKTPAEFRHNSYFTLNVLFWNFGANLFFSFVHLYPVYPLACFRLDGPLSCFVENETVGHVVFILIFVCVVNAATALVITFPYRYYMVKNSQSAGQVDQDKLFKICLVLHVLATVFWIAASANWPISYVAYPGGTGLASSAYIFCFNPDGWHKLLPVLGFYAYIVLAISIVIVFAVLLFVKLYVKTDITNEKTLKLQRQLLWKLVIQTAIILILGGIPMIFAVFSVTFPDFPYAKQICLISIVFMCNHGTLYSIAALTMMKSYRAALLQIVCRRSNVVIVKSQATFVTKSVR</sequence>
<dbReference type="EMBL" id="AZBU02000006">
    <property type="protein sequence ID" value="TKR72285.1"/>
    <property type="molecule type" value="Genomic_DNA"/>
</dbReference>
<gene>
    <name evidence="2" type="ORF">L596_019758</name>
</gene>
<feature type="transmembrane region" description="Helical" evidence="1">
    <location>
        <begin position="319"/>
        <end position="340"/>
    </location>
</feature>
<keyword evidence="1" id="KW-0472">Membrane</keyword>
<feature type="transmembrane region" description="Helical" evidence="1">
    <location>
        <begin position="246"/>
        <end position="270"/>
    </location>
</feature>
<evidence type="ECO:0000256" key="1">
    <source>
        <dbReference type="SAM" id="Phobius"/>
    </source>
</evidence>
<evidence type="ECO:0000313" key="2">
    <source>
        <dbReference type="EMBL" id="TKR72285.1"/>
    </source>
</evidence>
<feature type="transmembrane region" description="Helical" evidence="1">
    <location>
        <begin position="290"/>
        <end position="313"/>
    </location>
</feature>
<feature type="transmembrane region" description="Helical" evidence="1">
    <location>
        <begin position="100"/>
        <end position="124"/>
    </location>
</feature>
<evidence type="ECO:0008006" key="4">
    <source>
        <dbReference type="Google" id="ProtNLM"/>
    </source>
</evidence>
<name>A0A4V6A0P8_STECR</name>
<feature type="transmembrane region" description="Helical" evidence="1">
    <location>
        <begin position="29"/>
        <end position="50"/>
    </location>
</feature>
<dbReference type="PANTHER" id="PTHR22941">
    <property type="entry name" value="SERPENTINE RECEPTOR"/>
    <property type="match status" value="1"/>
</dbReference>
<dbReference type="OrthoDB" id="5858623at2759"/>
<reference evidence="2 3" key="1">
    <citation type="journal article" date="2015" name="Genome Biol.">
        <title>Comparative genomics of Steinernema reveals deeply conserved gene regulatory networks.</title>
        <authorList>
            <person name="Dillman A.R."/>
            <person name="Macchietto M."/>
            <person name="Porter C.F."/>
            <person name="Rogers A."/>
            <person name="Williams B."/>
            <person name="Antoshechkin I."/>
            <person name="Lee M.M."/>
            <person name="Goodwin Z."/>
            <person name="Lu X."/>
            <person name="Lewis E.E."/>
            <person name="Goodrich-Blair H."/>
            <person name="Stock S.P."/>
            <person name="Adams B.J."/>
            <person name="Sternberg P.W."/>
            <person name="Mortazavi A."/>
        </authorList>
    </citation>
    <scope>NUCLEOTIDE SEQUENCE [LARGE SCALE GENOMIC DNA]</scope>
    <source>
        <strain evidence="2 3">ALL</strain>
    </source>
</reference>
<feature type="transmembrane region" description="Helical" evidence="1">
    <location>
        <begin position="188"/>
        <end position="206"/>
    </location>
</feature>
<dbReference type="InterPro" id="IPR019422">
    <property type="entry name" value="7TM_GPCR_serpentine_rcpt_Srh"/>
</dbReference>
<protein>
    <recommendedName>
        <fullName evidence="4">G-protein coupled receptors family 1 profile domain-containing protein</fullName>
    </recommendedName>
</protein>
<dbReference type="Proteomes" id="UP000298663">
    <property type="component" value="Unassembled WGS sequence"/>
</dbReference>
<accession>A0A4V6A0P8</accession>